<sequence length="62" mass="6956">MTKIEWIELAQERIRDAGVTDCKFNNIGKIDDAIKFLNEAKILIGEHQLGLSVKNGDVLTTK</sequence>
<evidence type="ECO:0000313" key="1">
    <source>
        <dbReference type="EMBL" id="KKW11100.1"/>
    </source>
</evidence>
<dbReference type="Proteomes" id="UP000034588">
    <property type="component" value="Unassembled WGS sequence"/>
</dbReference>
<dbReference type="EMBL" id="LCQD01000026">
    <property type="protein sequence ID" value="KKW11100.1"/>
    <property type="molecule type" value="Genomic_DNA"/>
</dbReference>
<dbReference type="AlphaFoldDB" id="A0A0G1VXQ9"/>
<evidence type="ECO:0000313" key="2">
    <source>
        <dbReference type="Proteomes" id="UP000034588"/>
    </source>
</evidence>
<organism evidence="1 2">
    <name type="scientific">Candidatus Gottesmanbacteria bacterium GW2011_GWB1_49_7</name>
    <dbReference type="NCBI Taxonomy" id="1618448"/>
    <lineage>
        <taxon>Bacteria</taxon>
        <taxon>Candidatus Gottesmaniibacteriota</taxon>
    </lineage>
</organism>
<protein>
    <submittedName>
        <fullName evidence="1">Uncharacterized protein</fullName>
    </submittedName>
</protein>
<proteinExistence type="predicted"/>
<gene>
    <name evidence="1" type="ORF">UY48_C0026G0007</name>
</gene>
<accession>A0A0G1VXQ9</accession>
<reference evidence="1 2" key="1">
    <citation type="journal article" date="2015" name="Nature">
        <title>rRNA introns, odd ribosomes, and small enigmatic genomes across a large radiation of phyla.</title>
        <authorList>
            <person name="Brown C.T."/>
            <person name="Hug L.A."/>
            <person name="Thomas B.C."/>
            <person name="Sharon I."/>
            <person name="Castelle C.J."/>
            <person name="Singh A."/>
            <person name="Wilkins M.J."/>
            <person name="Williams K.H."/>
            <person name="Banfield J.F."/>
        </authorList>
    </citation>
    <scope>NUCLEOTIDE SEQUENCE [LARGE SCALE GENOMIC DNA]</scope>
</reference>
<name>A0A0G1VXQ9_9BACT</name>
<comment type="caution">
    <text evidence="1">The sequence shown here is derived from an EMBL/GenBank/DDBJ whole genome shotgun (WGS) entry which is preliminary data.</text>
</comment>